<evidence type="ECO:0000313" key="2">
    <source>
        <dbReference type="Proteomes" id="UP000634136"/>
    </source>
</evidence>
<evidence type="ECO:0000313" key="1">
    <source>
        <dbReference type="EMBL" id="KAF7824292.1"/>
    </source>
</evidence>
<dbReference type="AlphaFoldDB" id="A0A834TM90"/>
<name>A0A834TM90_9FABA</name>
<dbReference type="Proteomes" id="UP000634136">
    <property type="component" value="Unassembled WGS sequence"/>
</dbReference>
<organism evidence="1 2">
    <name type="scientific">Senna tora</name>
    <dbReference type="NCBI Taxonomy" id="362788"/>
    <lineage>
        <taxon>Eukaryota</taxon>
        <taxon>Viridiplantae</taxon>
        <taxon>Streptophyta</taxon>
        <taxon>Embryophyta</taxon>
        <taxon>Tracheophyta</taxon>
        <taxon>Spermatophyta</taxon>
        <taxon>Magnoliopsida</taxon>
        <taxon>eudicotyledons</taxon>
        <taxon>Gunneridae</taxon>
        <taxon>Pentapetalae</taxon>
        <taxon>rosids</taxon>
        <taxon>fabids</taxon>
        <taxon>Fabales</taxon>
        <taxon>Fabaceae</taxon>
        <taxon>Caesalpinioideae</taxon>
        <taxon>Cassia clade</taxon>
        <taxon>Senna</taxon>
    </lineage>
</organism>
<keyword evidence="2" id="KW-1185">Reference proteome</keyword>
<comment type="caution">
    <text evidence="1">The sequence shown here is derived from an EMBL/GenBank/DDBJ whole genome shotgun (WGS) entry which is preliminary data.</text>
</comment>
<protein>
    <submittedName>
        <fullName evidence="1">Uncharacterized protein</fullName>
    </submittedName>
</protein>
<accession>A0A834TM90</accession>
<sequence length="64" mass="7169">MYNMNYRMRIKIHTHVTSLSSNDSNALNIMPPDSGLGYGLNFNNGLGGSRLGMNLVDLIWNQKL</sequence>
<proteinExistence type="predicted"/>
<gene>
    <name evidence="1" type="ORF">G2W53_022436</name>
</gene>
<dbReference type="EMBL" id="JAAIUW010000007">
    <property type="protein sequence ID" value="KAF7824292.1"/>
    <property type="molecule type" value="Genomic_DNA"/>
</dbReference>
<reference evidence="1" key="1">
    <citation type="submission" date="2020-09" db="EMBL/GenBank/DDBJ databases">
        <title>Genome-Enabled Discovery of Anthraquinone Biosynthesis in Senna tora.</title>
        <authorList>
            <person name="Kang S.-H."/>
            <person name="Pandey R.P."/>
            <person name="Lee C.-M."/>
            <person name="Sim J.-S."/>
            <person name="Jeong J.-T."/>
            <person name="Choi B.-S."/>
            <person name="Jung M."/>
            <person name="Ginzburg D."/>
            <person name="Zhao K."/>
            <person name="Won S.Y."/>
            <person name="Oh T.-J."/>
            <person name="Yu Y."/>
            <person name="Kim N.-H."/>
            <person name="Lee O.R."/>
            <person name="Lee T.-H."/>
            <person name="Bashyal P."/>
            <person name="Kim T.-S."/>
            <person name="Lee W.-H."/>
            <person name="Kawkins C."/>
            <person name="Kim C.-K."/>
            <person name="Kim J.S."/>
            <person name="Ahn B.O."/>
            <person name="Rhee S.Y."/>
            <person name="Sohng J.K."/>
        </authorList>
    </citation>
    <scope>NUCLEOTIDE SEQUENCE</scope>
    <source>
        <tissue evidence="1">Leaf</tissue>
    </source>
</reference>